<dbReference type="RefSeq" id="WP_328219411.1">
    <property type="nucleotide sequence ID" value="NZ_JARTLI010000047.1"/>
</dbReference>
<dbReference type="EMBL" id="JARTLI010000047">
    <property type="protein sequence ID" value="MED5053473.1"/>
    <property type="molecule type" value="Genomic_DNA"/>
</dbReference>
<dbReference type="PROSITE" id="PS50111">
    <property type="entry name" value="CHEMOTAXIS_TRANSDUC_2"/>
    <property type="match status" value="1"/>
</dbReference>
<keyword evidence="3" id="KW-0812">Transmembrane</keyword>
<dbReference type="InterPro" id="IPR004089">
    <property type="entry name" value="MCPsignal_dom"/>
</dbReference>
<feature type="transmembrane region" description="Helical" evidence="3">
    <location>
        <begin position="133"/>
        <end position="152"/>
    </location>
</feature>
<dbReference type="Proteomes" id="UP001339962">
    <property type="component" value="Unassembled WGS sequence"/>
</dbReference>
<evidence type="ECO:0000313" key="6">
    <source>
        <dbReference type="Proteomes" id="UP001339962"/>
    </source>
</evidence>
<reference evidence="5 6" key="1">
    <citation type="submission" date="2023-03" db="EMBL/GenBank/DDBJ databases">
        <title>Bacillus Genome Sequencing.</title>
        <authorList>
            <person name="Dunlap C."/>
        </authorList>
    </citation>
    <scope>NUCLEOTIDE SEQUENCE [LARGE SCALE GENOMIC DNA]</scope>
    <source>
        <strain evidence="5 6">NRS-38</strain>
    </source>
</reference>
<feature type="domain" description="Methyl-accepting transducer" evidence="4">
    <location>
        <begin position="251"/>
        <end position="494"/>
    </location>
</feature>
<evidence type="ECO:0000256" key="3">
    <source>
        <dbReference type="SAM" id="Phobius"/>
    </source>
</evidence>
<protein>
    <submittedName>
        <fullName evidence="5">Methyl-accepting chemotaxis protein</fullName>
    </submittedName>
</protein>
<evidence type="ECO:0000256" key="1">
    <source>
        <dbReference type="ARBA" id="ARBA00023224"/>
    </source>
</evidence>
<name>A0ABD5J036_9BACL</name>
<evidence type="ECO:0000259" key="4">
    <source>
        <dbReference type="PROSITE" id="PS50111"/>
    </source>
</evidence>
<dbReference type="AlphaFoldDB" id="A0ABD5J036"/>
<sequence>MNRLFKKKEAQDALKKVVQVSEQIRQKIDKAKPLEQQMDRIRSFLDEQLQHDEYFVIVDERGYAIVHTNRLREGRTFSDEVGQKAAQTTEPLLQAYKRDTGELLIDASCPLYIDSTGKRLNLRMGRLSYQPTLQIQLACLSAIPATISFFIAQLLSLSPLFICSLTIVISLILHTFLYRAIIKECRHWYYVTRTVSSGNLDAQVQTVQKRTIFHQIGYELNKMILGMRTILAELAKATQTVSKVGEQQTNETRRLSESFDEIAAAMETFREGAKQQTSSVEHANQFVTKMLEEVWDMQKEFESVVNHAREVTESMLQGSRLLELTKEQMDGMQHDMQETASLIYSASQEANQAVGIVSAITAIAKQTNLLALNASIEASRAGEAGKGFAIVAQEVRKLAENTNTFSAQILSSLQEMRHLLDRAVEAVQQNGQTAATTMHSFLKTNEAMKSFLQVFSQMNDLLLRSRNHVEEITNHGDELKQTIEEVHSIAKDFTNMVHETTSGLEQQTIAIHELAKDAAVLSTSVQQLQQIVTRFQHA</sequence>
<organism evidence="5 6">
    <name type="scientific">Anoxybacteroides rupiense</name>
    <dbReference type="NCBI Taxonomy" id="311460"/>
    <lineage>
        <taxon>Bacteria</taxon>
        <taxon>Bacillati</taxon>
        <taxon>Bacillota</taxon>
        <taxon>Bacilli</taxon>
        <taxon>Bacillales</taxon>
        <taxon>Anoxybacillaceae</taxon>
        <taxon>Anoxybacteroides</taxon>
    </lineage>
</organism>
<dbReference type="SMART" id="SM00283">
    <property type="entry name" value="MA"/>
    <property type="match status" value="1"/>
</dbReference>
<dbReference type="Gene3D" id="1.10.287.950">
    <property type="entry name" value="Methyl-accepting chemotaxis protein"/>
    <property type="match status" value="1"/>
</dbReference>
<dbReference type="SUPFAM" id="SSF58104">
    <property type="entry name" value="Methyl-accepting chemotaxis protein (MCP) signaling domain"/>
    <property type="match status" value="1"/>
</dbReference>
<dbReference type="PANTHER" id="PTHR32089:SF112">
    <property type="entry name" value="LYSOZYME-LIKE PROTEIN-RELATED"/>
    <property type="match status" value="1"/>
</dbReference>
<dbReference type="GO" id="GO:0007165">
    <property type="term" value="P:signal transduction"/>
    <property type="evidence" value="ECO:0007669"/>
    <property type="project" value="UniProtKB-KW"/>
</dbReference>
<dbReference type="Pfam" id="PF00015">
    <property type="entry name" value="MCPsignal"/>
    <property type="match status" value="1"/>
</dbReference>
<accession>A0ABD5J036</accession>
<keyword evidence="3" id="KW-1133">Transmembrane helix</keyword>
<feature type="transmembrane region" description="Helical" evidence="3">
    <location>
        <begin position="158"/>
        <end position="178"/>
    </location>
</feature>
<proteinExistence type="predicted"/>
<keyword evidence="1 2" id="KW-0807">Transducer</keyword>
<keyword evidence="3" id="KW-0472">Membrane</keyword>
<evidence type="ECO:0000313" key="5">
    <source>
        <dbReference type="EMBL" id="MED5053473.1"/>
    </source>
</evidence>
<evidence type="ECO:0000256" key="2">
    <source>
        <dbReference type="PROSITE-ProRule" id="PRU00284"/>
    </source>
</evidence>
<gene>
    <name evidence="5" type="ORF">P9850_16910</name>
</gene>
<dbReference type="CDD" id="cd18773">
    <property type="entry name" value="PDC1_HK_sensor"/>
    <property type="match status" value="1"/>
</dbReference>
<dbReference type="PANTHER" id="PTHR32089">
    <property type="entry name" value="METHYL-ACCEPTING CHEMOTAXIS PROTEIN MCPB"/>
    <property type="match status" value="1"/>
</dbReference>
<comment type="caution">
    <text evidence="5">The sequence shown here is derived from an EMBL/GenBank/DDBJ whole genome shotgun (WGS) entry which is preliminary data.</text>
</comment>